<keyword evidence="2" id="KW-1185">Reference proteome</keyword>
<dbReference type="Proteomes" id="UP000707477">
    <property type="component" value="Unassembled WGS sequence"/>
</dbReference>
<evidence type="ECO:0000313" key="1">
    <source>
        <dbReference type="EMBL" id="NLR29841.1"/>
    </source>
</evidence>
<comment type="caution">
    <text evidence="1">The sequence shown here is derived from an EMBL/GenBank/DDBJ whole genome shotgun (WGS) entry which is preliminary data.</text>
</comment>
<protein>
    <submittedName>
        <fullName evidence="1">Uncharacterized protein</fullName>
    </submittedName>
</protein>
<accession>A0ABX1L6B8</accession>
<gene>
    <name evidence="1" type="ORF">HEQ44_06545</name>
</gene>
<dbReference type="EMBL" id="JAAVSD010000015">
    <property type="protein sequence ID" value="NLR29841.1"/>
    <property type="molecule type" value="Genomic_DNA"/>
</dbReference>
<organism evidence="1 2">
    <name type="scientific">Levilactobacillus tujiorum</name>
    <dbReference type="NCBI Taxonomy" id="2912243"/>
    <lineage>
        <taxon>Bacteria</taxon>
        <taxon>Bacillati</taxon>
        <taxon>Bacillota</taxon>
        <taxon>Bacilli</taxon>
        <taxon>Lactobacillales</taxon>
        <taxon>Lactobacillaceae</taxon>
        <taxon>Levilactobacillus</taxon>
    </lineage>
</organism>
<evidence type="ECO:0000313" key="2">
    <source>
        <dbReference type="Proteomes" id="UP000707477"/>
    </source>
</evidence>
<reference evidence="1 2" key="1">
    <citation type="submission" date="2020-03" db="EMBL/GenBank/DDBJ databases">
        <authorList>
            <person name="Zhang Z."/>
            <person name="Guo Z."/>
            <person name="Hou Q."/>
            <person name="Shen X."/>
        </authorList>
    </citation>
    <scope>NUCLEOTIDE SEQUENCE [LARGE SCALE GENOMIC DNA]</scope>
    <source>
        <strain evidence="1 2">HBUAS51329</strain>
    </source>
</reference>
<dbReference type="RefSeq" id="WP_168849618.1">
    <property type="nucleotide sequence ID" value="NZ_JAAVSD010000015.1"/>
</dbReference>
<name>A0ABX1L6B8_9LACO</name>
<proteinExistence type="predicted"/>
<sequence>MSELYGTEQLIINELFDHSIFTSTVTEQTTRAKREAINALKRPATQQRLNAFLKDLVGMGPSNFQENLVFLPGKKWLSPETVHVLLATLKAVINLPELQNTQLDRVVAVKTVVRQVHSEVVDLDEKEIRRQIIDLFVQRLGLFVEDEPVMGPDNQAQEVEEYWDVSPDFNLIAQCLVTQLQGAQHLPDLTAIQRVNRALLNQRYLSASSRLWPDLLANKQKIADQWRQTNRFVLECGDDYALLLDSQRVPSTAKPFVIAVGVARSLGVGIPSDQLTKRIHQISEQVLPGYVINVSLVKEALHDNALARLQDGYVIATPLVHRFVMRTTDEGEI</sequence>